<evidence type="ECO:0000313" key="2">
    <source>
        <dbReference type="EMBL" id="MBM6576105.1"/>
    </source>
</evidence>
<evidence type="ECO:0000313" key="3">
    <source>
        <dbReference type="Proteomes" id="UP000763641"/>
    </source>
</evidence>
<keyword evidence="1" id="KW-0472">Membrane</keyword>
<name>A0ABS2D5C9_9SPHN</name>
<protein>
    <submittedName>
        <fullName evidence="2">Uncharacterized protein</fullName>
    </submittedName>
</protein>
<dbReference type="RefSeq" id="WP_204197239.1">
    <property type="nucleotide sequence ID" value="NZ_JAFEMC010000002.1"/>
</dbReference>
<reference evidence="2 3" key="1">
    <citation type="submission" date="2020-12" db="EMBL/GenBank/DDBJ databases">
        <title>Sphingomonas sp.</title>
        <authorList>
            <person name="Kim M.K."/>
        </authorList>
    </citation>
    <scope>NUCLEOTIDE SEQUENCE [LARGE SCALE GENOMIC DNA]</scope>
    <source>
        <strain evidence="2 3">BT552</strain>
    </source>
</reference>
<evidence type="ECO:0000256" key="1">
    <source>
        <dbReference type="SAM" id="Phobius"/>
    </source>
</evidence>
<organism evidence="2 3">
    <name type="scientific">Sphingomonas longa</name>
    <dbReference type="NCBI Taxonomy" id="2778730"/>
    <lineage>
        <taxon>Bacteria</taxon>
        <taxon>Pseudomonadati</taxon>
        <taxon>Pseudomonadota</taxon>
        <taxon>Alphaproteobacteria</taxon>
        <taxon>Sphingomonadales</taxon>
        <taxon>Sphingomonadaceae</taxon>
        <taxon>Sphingomonas</taxon>
    </lineage>
</organism>
<gene>
    <name evidence="2" type="ORF">ILT43_06940</name>
</gene>
<comment type="caution">
    <text evidence="2">The sequence shown here is derived from an EMBL/GenBank/DDBJ whole genome shotgun (WGS) entry which is preliminary data.</text>
</comment>
<dbReference type="EMBL" id="JAFEMC010000002">
    <property type="protein sequence ID" value="MBM6576105.1"/>
    <property type="molecule type" value="Genomic_DNA"/>
</dbReference>
<feature type="transmembrane region" description="Helical" evidence="1">
    <location>
        <begin position="76"/>
        <end position="99"/>
    </location>
</feature>
<accession>A0ABS2D5C9</accession>
<keyword evidence="3" id="KW-1185">Reference proteome</keyword>
<sequence>MSRRSAARKIIVSRFAAARATTPDTAMTFDAGEDPALARMFARLARHGAIVSAAPGLYYLDSSRLARFRTIVRRRAAALAAGTGVVATALAAAAAFSIAE</sequence>
<proteinExistence type="predicted"/>
<keyword evidence="1" id="KW-1133">Transmembrane helix</keyword>
<keyword evidence="1" id="KW-0812">Transmembrane</keyword>
<dbReference type="Proteomes" id="UP000763641">
    <property type="component" value="Unassembled WGS sequence"/>
</dbReference>